<dbReference type="Proteomes" id="UP001150925">
    <property type="component" value="Unassembled WGS sequence"/>
</dbReference>
<dbReference type="Pfam" id="PF00226">
    <property type="entry name" value="DnaJ"/>
    <property type="match status" value="1"/>
</dbReference>
<evidence type="ECO:0000259" key="2">
    <source>
        <dbReference type="PROSITE" id="PS50076"/>
    </source>
</evidence>
<keyword evidence="4" id="KW-1185">Reference proteome</keyword>
<name>A0A9W8AZY4_9FUNG</name>
<dbReference type="OrthoDB" id="552049at2759"/>
<evidence type="ECO:0000313" key="3">
    <source>
        <dbReference type="EMBL" id="KAJ1969615.1"/>
    </source>
</evidence>
<dbReference type="SUPFAM" id="SSF46565">
    <property type="entry name" value="Chaperone J-domain"/>
    <property type="match status" value="1"/>
</dbReference>
<dbReference type="InterPro" id="IPR018253">
    <property type="entry name" value="DnaJ_domain_CS"/>
</dbReference>
<evidence type="ECO:0000313" key="4">
    <source>
        <dbReference type="Proteomes" id="UP001150925"/>
    </source>
</evidence>
<organism evidence="3 4">
    <name type="scientific">Dispira parvispora</name>
    <dbReference type="NCBI Taxonomy" id="1520584"/>
    <lineage>
        <taxon>Eukaryota</taxon>
        <taxon>Fungi</taxon>
        <taxon>Fungi incertae sedis</taxon>
        <taxon>Zoopagomycota</taxon>
        <taxon>Kickxellomycotina</taxon>
        <taxon>Dimargaritomycetes</taxon>
        <taxon>Dimargaritales</taxon>
        <taxon>Dimargaritaceae</taxon>
        <taxon>Dispira</taxon>
    </lineage>
</organism>
<reference evidence="3" key="1">
    <citation type="submission" date="2022-07" db="EMBL/GenBank/DDBJ databases">
        <title>Phylogenomic reconstructions and comparative analyses of Kickxellomycotina fungi.</title>
        <authorList>
            <person name="Reynolds N.K."/>
            <person name="Stajich J.E."/>
            <person name="Barry K."/>
            <person name="Grigoriev I.V."/>
            <person name="Crous P."/>
            <person name="Smith M.E."/>
        </authorList>
    </citation>
    <scope>NUCLEOTIDE SEQUENCE</scope>
    <source>
        <strain evidence="3">RSA 1196</strain>
    </source>
</reference>
<feature type="domain" description="J" evidence="2">
    <location>
        <begin position="128"/>
        <end position="192"/>
    </location>
</feature>
<feature type="compositionally biased region" description="Polar residues" evidence="1">
    <location>
        <begin position="250"/>
        <end position="262"/>
    </location>
</feature>
<feature type="region of interest" description="Disordered" evidence="1">
    <location>
        <begin position="74"/>
        <end position="123"/>
    </location>
</feature>
<feature type="region of interest" description="Disordered" evidence="1">
    <location>
        <begin position="240"/>
        <end position="296"/>
    </location>
</feature>
<dbReference type="InterPro" id="IPR001623">
    <property type="entry name" value="DnaJ_domain"/>
</dbReference>
<dbReference type="InterPro" id="IPR026894">
    <property type="entry name" value="DnaJ_X"/>
</dbReference>
<dbReference type="PRINTS" id="PR00625">
    <property type="entry name" value="JDOMAIN"/>
</dbReference>
<dbReference type="Gene3D" id="1.10.287.110">
    <property type="entry name" value="DnaJ domain"/>
    <property type="match status" value="1"/>
</dbReference>
<dbReference type="Pfam" id="PF14308">
    <property type="entry name" value="DnaJ-X"/>
    <property type="match status" value="1"/>
</dbReference>
<protein>
    <submittedName>
        <fullName evidence="3">DnaJ-like protein</fullName>
    </submittedName>
</protein>
<feature type="compositionally biased region" description="Polar residues" evidence="1">
    <location>
        <begin position="84"/>
        <end position="112"/>
    </location>
</feature>
<dbReference type="AlphaFoldDB" id="A0A9W8AZY4"/>
<comment type="caution">
    <text evidence="3">The sequence shown here is derived from an EMBL/GenBank/DDBJ whole genome shotgun (WGS) entry which is preliminary data.</text>
</comment>
<accession>A0A9W8AZY4</accession>
<feature type="compositionally biased region" description="Basic and acidic residues" evidence="1">
    <location>
        <begin position="275"/>
        <end position="296"/>
    </location>
</feature>
<dbReference type="EMBL" id="JANBPY010000038">
    <property type="protein sequence ID" value="KAJ1969615.1"/>
    <property type="molecule type" value="Genomic_DNA"/>
</dbReference>
<dbReference type="PROSITE" id="PS50076">
    <property type="entry name" value="DNAJ_2"/>
    <property type="match status" value="1"/>
</dbReference>
<dbReference type="SMART" id="SM00271">
    <property type="entry name" value="DnaJ"/>
    <property type="match status" value="1"/>
</dbReference>
<gene>
    <name evidence="3" type="primary">CAJ1</name>
    <name evidence="3" type="ORF">IWQ62_000505</name>
</gene>
<dbReference type="InterPro" id="IPR036869">
    <property type="entry name" value="J_dom_sf"/>
</dbReference>
<proteinExistence type="predicted"/>
<evidence type="ECO:0000256" key="1">
    <source>
        <dbReference type="SAM" id="MobiDB-lite"/>
    </source>
</evidence>
<dbReference type="PROSITE" id="PS00636">
    <property type="entry name" value="DNAJ_1"/>
    <property type="match status" value="1"/>
</dbReference>
<sequence length="496" mass="55210">MFFKSSSNRAHLAPIATRKPKYATTQCPACTKYIEFELPPPAAAGDSAVIHIECYHCQHICEVDLNMVPTWRSNEPPSTLAGGDSTTASTPTKQGVSASSPANQSGSPTENTTSKRRFGTDEEPLETEYYDLLEVTPSATAAEIKKKYYRLAMKYHPDKNPAEEAQEKFKKISEAYQVLSDPQLRKRYNEFGNSKNVEPDGGFTDPSVFFTNAFGGERFADLIGEISFAKDFKNVMMEEAEAEAEAEAQGTASNASGSSPSGEASHVSKHGKVPLTEEEKAALKKKEQARYEERQADHEERVVKLTDNLIRKLSLYTETECDARALRAFQELIDVEAEELKVESYGVELLHAIGYVYSYKARHFQSRHEFFGLKGFIHNVQDTSHRIGGTYSTIRSAVDLKRTYEELQTADQKGLTAEQKRLLELQAAQKGMDAMWLGSKMDIDSVLREVCDRVLNDKSISKTEAKNRAMALKIVGDTYQRVAPEPEPIPPSAEGS</sequence>
<dbReference type="PANTHER" id="PTHR44924:SF1">
    <property type="entry name" value="DNAJ SUBFAMILY A MEMBER 2"/>
    <property type="match status" value="1"/>
</dbReference>
<dbReference type="CDD" id="cd06257">
    <property type="entry name" value="DnaJ"/>
    <property type="match status" value="1"/>
</dbReference>
<dbReference type="PANTHER" id="PTHR44924">
    <property type="entry name" value="DNAJ SUBFAMILY A MEMBER 2"/>
    <property type="match status" value="1"/>
</dbReference>